<dbReference type="InterPro" id="IPR003744">
    <property type="entry name" value="YhhQ"/>
</dbReference>
<gene>
    <name evidence="2" type="ORF">ENS06_11020</name>
</gene>
<feature type="transmembrane region" description="Helical" evidence="1">
    <location>
        <begin position="153"/>
        <end position="173"/>
    </location>
</feature>
<evidence type="ECO:0000313" key="2">
    <source>
        <dbReference type="EMBL" id="HFK97834.1"/>
    </source>
</evidence>
<comment type="caution">
    <text evidence="2">The sequence shown here is derived from an EMBL/GenBank/DDBJ whole genome shotgun (WGS) entry which is preliminary data.</text>
</comment>
<dbReference type="PANTHER" id="PTHR34300">
    <property type="entry name" value="QUEUOSINE PRECURSOR TRANSPORTER-RELATED"/>
    <property type="match status" value="1"/>
</dbReference>
<dbReference type="NCBIfam" id="TIGR00697">
    <property type="entry name" value="queuosine precursor transporter"/>
    <property type="match status" value="1"/>
</dbReference>
<accession>A0A832A6Y5</accession>
<feature type="transmembrane region" description="Helical" evidence="1">
    <location>
        <begin position="9"/>
        <end position="27"/>
    </location>
</feature>
<feature type="transmembrane region" description="Helical" evidence="1">
    <location>
        <begin position="67"/>
        <end position="88"/>
    </location>
</feature>
<keyword evidence="1" id="KW-1003">Cell membrane</keyword>
<name>A0A832A6Y5_9BACT</name>
<organism evidence="2">
    <name type="scientific">Desulfacinum infernum</name>
    <dbReference type="NCBI Taxonomy" id="35837"/>
    <lineage>
        <taxon>Bacteria</taxon>
        <taxon>Pseudomonadati</taxon>
        <taxon>Thermodesulfobacteriota</taxon>
        <taxon>Syntrophobacteria</taxon>
        <taxon>Syntrophobacterales</taxon>
        <taxon>Syntrophobacteraceae</taxon>
        <taxon>Desulfacinum</taxon>
    </lineage>
</organism>
<dbReference type="GO" id="GO:0005886">
    <property type="term" value="C:plasma membrane"/>
    <property type="evidence" value="ECO:0007669"/>
    <property type="project" value="UniProtKB-SubCell"/>
</dbReference>
<keyword evidence="1" id="KW-0812">Transmembrane</keyword>
<dbReference type="Pfam" id="PF02592">
    <property type="entry name" value="Vut_1"/>
    <property type="match status" value="1"/>
</dbReference>
<comment type="subcellular location">
    <subcellularLocation>
        <location evidence="1">Cell membrane</location>
        <topology evidence="1">Multi-pass membrane protein</topology>
    </subcellularLocation>
</comment>
<keyword evidence="1" id="KW-1133">Transmembrane helix</keyword>
<protein>
    <recommendedName>
        <fullName evidence="1">Probable queuosine precursor transporter</fullName>
        <shortName evidence="1">Q precursor transporter</shortName>
    </recommendedName>
</protein>
<dbReference type="GO" id="GO:0022857">
    <property type="term" value="F:transmembrane transporter activity"/>
    <property type="evidence" value="ECO:0007669"/>
    <property type="project" value="UniProtKB-UniRule"/>
</dbReference>
<proteinExistence type="inferred from homology"/>
<comment type="function">
    <text evidence="1">Involved in the import of queuosine (Q) precursors, required for Q precursor salvage.</text>
</comment>
<reference evidence="2" key="1">
    <citation type="journal article" date="2020" name="mSystems">
        <title>Genome- and Community-Level Interaction Insights into Carbon Utilization and Element Cycling Functions of Hydrothermarchaeota in Hydrothermal Sediment.</title>
        <authorList>
            <person name="Zhou Z."/>
            <person name="Liu Y."/>
            <person name="Xu W."/>
            <person name="Pan J."/>
            <person name="Luo Z.H."/>
            <person name="Li M."/>
        </authorList>
    </citation>
    <scope>NUCLEOTIDE SEQUENCE [LARGE SCALE GENOMIC DNA]</scope>
    <source>
        <strain evidence="2">SpSt-456</strain>
    </source>
</reference>
<keyword evidence="1" id="KW-0472">Membrane</keyword>
<feature type="transmembrane region" description="Helical" evidence="1">
    <location>
        <begin position="33"/>
        <end position="55"/>
    </location>
</feature>
<dbReference type="HAMAP" id="MF_02088">
    <property type="entry name" value="Q_prec_transport"/>
    <property type="match status" value="1"/>
</dbReference>
<comment type="similarity">
    <text evidence="1">Belongs to the vitamin uptake transporter (VUT/ECF) (TC 2.A.88) family. Q precursor transporter subfamily.</text>
</comment>
<evidence type="ECO:0000256" key="1">
    <source>
        <dbReference type="HAMAP-Rule" id="MF_02088"/>
    </source>
</evidence>
<dbReference type="PANTHER" id="PTHR34300:SF2">
    <property type="entry name" value="QUEUOSINE PRECURSOR TRANSPORTER-RELATED"/>
    <property type="match status" value="1"/>
</dbReference>
<dbReference type="EMBL" id="DSTK01000034">
    <property type="protein sequence ID" value="HFK97834.1"/>
    <property type="molecule type" value="Genomic_DNA"/>
</dbReference>
<sequence length="218" mass="24139">MEERSQKAFVVLNSIFVGSLVIASVLASKIITVFGMVVPAGVLAYCITFVVTDVVSELWGRAKANTVVLGGFVALFVSLLLVRLALLWPPAVFWPHDPAFRTILDSTSRIIVASFSAYLLSQYHDVWAFHLLRRLTGGKHLWIRNNLSTAVSQLIDTVVFITIAFYGVMPVVPLILGQWVLKLTIALLDTPVVYAVVWLLKTRRWAPPEPALQPSAVR</sequence>
<keyword evidence="1" id="KW-0813">Transport</keyword>
<dbReference type="AlphaFoldDB" id="A0A832A6Y5"/>